<dbReference type="eggNOG" id="COG3280">
    <property type="taxonomic scope" value="Bacteria"/>
</dbReference>
<sequence length="843" mass="93174">MRRPITATYRLQLRGPQADPSGRAFAFSDAAEQVPYLASLGVSHLYLSPVLTSMPNSNHNYDVIDPTEVNPELGGIDGLRELAKTAHDAGLGIIIDIVPNHMSVEDPRLNPWFWDVLKNGQESEFEGYFDIDWHADNGAGGKLGMPILGNPGDEDKLELVHDELLDETVIAYFDNFFPVADGTCSGLDDDPVAVYDRQSYRLMFWRDGVISYRRFFSVNTLAGIRQEDPLVFEHTHRILRQLIAEDLIDGVRVDHPDGLTDPFAYLNRLRELVGPDRWLIVEKILADTEPLDPRLSVDGTTGYDALREFDGVFISREAEDSLGMLALQQSGSTWDEAAFEAAEQQLKREVAESELGAEVARLARAIRRDNYSTAGADVTEPELISTIVELVAAIPVYRADYLSLSRTTATVVADMARKFPSRRNALDLISAALIEEKEAKSRFAQVCGAVMAKGVEDTTFYRASRLIALQEVGGAPGRFGVSSAEFHLNQQERATLWPNSMTTLSTHDTKRSEDVRSRIIALSEVPSDFGELVRRVTAQVPAPDPAAGHFLFQNLLGIWPVDGEITDSLRERFHDYAEKAIREAGTKTTWTDQDSQFEQAIHDWIDALLDGPVASPITRFIQPIAAAATQISLGRKLLQLVGAGIPDIYQGQEYFDDSLVDPDNRRFVDYTARQQSLAHLDGGLDWAELAAEERTEAGAGELFGYPHLEKHANWALQHVTHQALRVRRAVPSLFAGGSYHAVFAQGPQSGHVVGIARGPQDTRSAEQIGVIAVATRRPMVLGARGGWDDTTLNFPEGEWLDLLTGRRFEGTAPVSEVFELFPCALLIASRLEQVVAFDPMTAS</sequence>
<name>A0A097IH46_9CORY</name>
<evidence type="ECO:0000259" key="1">
    <source>
        <dbReference type="SMART" id="SM00642"/>
    </source>
</evidence>
<dbReference type="InterPro" id="IPR012767">
    <property type="entry name" value="Trehalose_TreY"/>
</dbReference>
<reference evidence="2 3" key="1">
    <citation type="submission" date="2013-09" db="EMBL/GenBank/DDBJ databases">
        <title>Complete genome sequence of Corynebacterium doosanense CAU 212(T) (=DSM 45436(T)), isolated from activated sludge.</title>
        <authorList>
            <person name="Schaffert L."/>
            <person name="Albersmeier A."/>
            <person name="Kalinowski J."/>
            <person name="Ruckert C."/>
        </authorList>
    </citation>
    <scope>NUCLEOTIDE SEQUENCE [LARGE SCALE GENOMIC DNA]</scope>
    <source>
        <strain evidence="2 3">CAU 212</strain>
    </source>
</reference>
<proteinExistence type="predicted"/>
<keyword evidence="3" id="KW-1185">Reference proteome</keyword>
<dbReference type="KEGG" id="cdo:CDOO_09250"/>
<dbReference type="PANTHER" id="PTHR10357:SF216">
    <property type="entry name" value="MALTOOLIGOSYL TREHALOSE SYNTHASE-RELATED"/>
    <property type="match status" value="1"/>
</dbReference>
<dbReference type="EMBL" id="CP006764">
    <property type="protein sequence ID" value="AIT61429.1"/>
    <property type="molecule type" value="Genomic_DNA"/>
</dbReference>
<dbReference type="GO" id="GO:0047470">
    <property type="term" value="F:(1,4)-alpha-D-glucan 1-alpha-D-glucosylmutase activity"/>
    <property type="evidence" value="ECO:0007669"/>
    <property type="project" value="TreeGrafter"/>
</dbReference>
<dbReference type="Gene3D" id="3.20.20.80">
    <property type="entry name" value="Glycosidases"/>
    <property type="match status" value="1"/>
</dbReference>
<organism evidence="2 3">
    <name type="scientific">Corynebacterium doosanense CAU 212 = DSM 45436</name>
    <dbReference type="NCBI Taxonomy" id="558173"/>
    <lineage>
        <taxon>Bacteria</taxon>
        <taxon>Bacillati</taxon>
        <taxon>Actinomycetota</taxon>
        <taxon>Actinomycetes</taxon>
        <taxon>Mycobacteriales</taxon>
        <taxon>Corynebacteriaceae</taxon>
        <taxon>Corynebacterium</taxon>
    </lineage>
</organism>
<dbReference type="CDD" id="cd11336">
    <property type="entry name" value="AmyAc_MTSase"/>
    <property type="match status" value="1"/>
</dbReference>
<dbReference type="InterPro" id="IPR006047">
    <property type="entry name" value="GH13_cat_dom"/>
</dbReference>
<dbReference type="Gene3D" id="1.10.150.200">
    <property type="entry name" value="Maltooligosyl trehalose synthase, domain 3"/>
    <property type="match status" value="1"/>
</dbReference>
<dbReference type="InterPro" id="IPR017853">
    <property type="entry name" value="GH"/>
</dbReference>
<dbReference type="Gene3D" id="1.10.10.470">
    <property type="entry name" value="Maltooligosyl trehalose synthase, domain 4"/>
    <property type="match status" value="1"/>
</dbReference>
<dbReference type="Gene3D" id="3.30.1590.10">
    <property type="entry name" value="Maltooligosyl trehalose synthase, domain 2"/>
    <property type="match status" value="1"/>
</dbReference>
<dbReference type="AlphaFoldDB" id="A0A097IH46"/>
<dbReference type="PANTHER" id="PTHR10357">
    <property type="entry name" value="ALPHA-AMYLASE FAMILY MEMBER"/>
    <property type="match status" value="1"/>
</dbReference>
<dbReference type="SUPFAM" id="SSF51445">
    <property type="entry name" value="(Trans)glycosidases"/>
    <property type="match status" value="1"/>
</dbReference>
<evidence type="ECO:0000313" key="3">
    <source>
        <dbReference type="Proteomes" id="UP000029914"/>
    </source>
</evidence>
<dbReference type="GO" id="GO:0030980">
    <property type="term" value="P:alpha-glucan catabolic process"/>
    <property type="evidence" value="ECO:0007669"/>
    <property type="project" value="TreeGrafter"/>
</dbReference>
<dbReference type="Proteomes" id="UP000029914">
    <property type="component" value="Chromosome"/>
</dbReference>
<accession>A0A097IH46</accession>
<gene>
    <name evidence="2" type="ORF">CDOO_09250</name>
</gene>
<dbReference type="SMART" id="SM00642">
    <property type="entry name" value="Aamy"/>
    <property type="match status" value="1"/>
</dbReference>
<dbReference type="NCBIfam" id="TIGR02401">
    <property type="entry name" value="trehalose_TreY"/>
    <property type="match status" value="1"/>
</dbReference>
<dbReference type="HOGENOM" id="CLU_005045_1_0_11"/>
<dbReference type="InterPro" id="IPR013797">
    <property type="entry name" value="Maltooligo_trehalose_synth_4"/>
</dbReference>
<dbReference type="OrthoDB" id="9761577at2"/>
<dbReference type="STRING" id="558173.CDOO_09250"/>
<dbReference type="RefSeq" id="WP_020384525.1">
    <property type="nucleotide sequence ID" value="NZ_AQUX01000001.1"/>
</dbReference>
<dbReference type="GO" id="GO:0005992">
    <property type="term" value="P:trehalose biosynthetic process"/>
    <property type="evidence" value="ECO:0007669"/>
    <property type="project" value="TreeGrafter"/>
</dbReference>
<evidence type="ECO:0000313" key="2">
    <source>
        <dbReference type="EMBL" id="AIT61429.1"/>
    </source>
</evidence>
<dbReference type="Pfam" id="PF00128">
    <property type="entry name" value="Alpha-amylase"/>
    <property type="match status" value="1"/>
</dbReference>
<feature type="domain" description="Glycosyl hydrolase family 13 catalytic" evidence="1">
    <location>
        <begin position="5"/>
        <end position="681"/>
    </location>
</feature>
<protein>
    <submittedName>
        <fullName evidence="2">Maltooligosyl trehalose synthase</fullName>
    </submittedName>
</protein>